<evidence type="ECO:0000256" key="1">
    <source>
        <dbReference type="SAM" id="Phobius"/>
    </source>
</evidence>
<feature type="transmembrane region" description="Helical" evidence="1">
    <location>
        <begin position="75"/>
        <end position="95"/>
    </location>
</feature>
<comment type="caution">
    <text evidence="2">The sequence shown here is derived from an EMBL/GenBank/DDBJ whole genome shotgun (WGS) entry which is preliminary data.</text>
</comment>
<keyword evidence="1" id="KW-0812">Transmembrane</keyword>
<dbReference type="EMBL" id="QAOQ01000001">
    <property type="protein sequence ID" value="PTR01441.1"/>
    <property type="molecule type" value="Genomic_DNA"/>
</dbReference>
<organism evidence="2 3">
    <name type="scientific">Mucilaginibacter yixingensis</name>
    <dbReference type="NCBI Taxonomy" id="1295612"/>
    <lineage>
        <taxon>Bacteria</taxon>
        <taxon>Pseudomonadati</taxon>
        <taxon>Bacteroidota</taxon>
        <taxon>Sphingobacteriia</taxon>
        <taxon>Sphingobacteriales</taxon>
        <taxon>Sphingobacteriaceae</taxon>
        <taxon>Mucilaginibacter</taxon>
    </lineage>
</organism>
<name>A0A2T5JGA8_9SPHI</name>
<accession>A0A2T5JGA8</accession>
<gene>
    <name evidence="2" type="ORF">C8P68_101675</name>
</gene>
<dbReference type="RefSeq" id="WP_107826827.1">
    <property type="nucleotide sequence ID" value="NZ_CP160205.1"/>
</dbReference>
<keyword evidence="1" id="KW-1133">Transmembrane helix</keyword>
<evidence type="ECO:0000313" key="3">
    <source>
        <dbReference type="Proteomes" id="UP000244168"/>
    </source>
</evidence>
<dbReference type="AlphaFoldDB" id="A0A2T5JGA8"/>
<dbReference type="Proteomes" id="UP000244168">
    <property type="component" value="Unassembled WGS sequence"/>
</dbReference>
<protein>
    <submittedName>
        <fullName evidence="2">Uncharacterized protein</fullName>
    </submittedName>
</protein>
<proteinExistence type="predicted"/>
<evidence type="ECO:0000313" key="2">
    <source>
        <dbReference type="EMBL" id="PTR01441.1"/>
    </source>
</evidence>
<keyword evidence="1" id="KW-0472">Membrane</keyword>
<keyword evidence="3" id="KW-1185">Reference proteome</keyword>
<reference evidence="2 3" key="1">
    <citation type="submission" date="2018-04" db="EMBL/GenBank/DDBJ databases">
        <title>Genomic Encyclopedia of Archaeal and Bacterial Type Strains, Phase II (KMG-II): from individual species to whole genera.</title>
        <authorList>
            <person name="Goeker M."/>
        </authorList>
    </citation>
    <scope>NUCLEOTIDE SEQUENCE [LARGE SCALE GENOMIC DNA]</scope>
    <source>
        <strain evidence="2 3">DSM 26809</strain>
    </source>
</reference>
<sequence>MKEHRIFRLVIVAIALIFAFARAGQYFFAFAADQTVSVTTSITAQYQHDDAGHDVVLRHMGKAVEDRFASVQLPAILFAGLAFCYLLAAAFSATVQQSSAYSFNPAPLPSGQRLALYGVFRL</sequence>